<sequence>MCTCFLMFVLTTYCGFYSRKNTGYVSETFVCLEPHFTQCVMCFVILSVVSGGGHHH</sequence>
<reference evidence="2" key="2">
    <citation type="journal article" date="2015" name="Fish Shellfish Immunol.">
        <title>Early steps in the European eel (Anguilla anguilla)-Vibrio vulnificus interaction in the gills: Role of the RtxA13 toxin.</title>
        <authorList>
            <person name="Callol A."/>
            <person name="Pajuelo D."/>
            <person name="Ebbesson L."/>
            <person name="Teles M."/>
            <person name="MacKenzie S."/>
            <person name="Amaro C."/>
        </authorList>
    </citation>
    <scope>NUCLEOTIDE SEQUENCE</scope>
</reference>
<feature type="signal peptide" evidence="1">
    <location>
        <begin position="1"/>
        <end position="18"/>
    </location>
</feature>
<organism evidence="2">
    <name type="scientific">Anguilla anguilla</name>
    <name type="common">European freshwater eel</name>
    <name type="synonym">Muraena anguilla</name>
    <dbReference type="NCBI Taxonomy" id="7936"/>
    <lineage>
        <taxon>Eukaryota</taxon>
        <taxon>Metazoa</taxon>
        <taxon>Chordata</taxon>
        <taxon>Craniata</taxon>
        <taxon>Vertebrata</taxon>
        <taxon>Euteleostomi</taxon>
        <taxon>Actinopterygii</taxon>
        <taxon>Neopterygii</taxon>
        <taxon>Teleostei</taxon>
        <taxon>Anguilliformes</taxon>
        <taxon>Anguillidae</taxon>
        <taxon>Anguilla</taxon>
    </lineage>
</organism>
<protein>
    <submittedName>
        <fullName evidence="2">Uncharacterized protein</fullName>
    </submittedName>
</protein>
<evidence type="ECO:0000256" key="1">
    <source>
        <dbReference type="SAM" id="SignalP"/>
    </source>
</evidence>
<keyword evidence="1" id="KW-0732">Signal</keyword>
<feature type="chain" id="PRO_5002432671" evidence="1">
    <location>
        <begin position="19"/>
        <end position="56"/>
    </location>
</feature>
<proteinExistence type="predicted"/>
<reference evidence="2" key="1">
    <citation type="submission" date="2014-11" db="EMBL/GenBank/DDBJ databases">
        <authorList>
            <person name="Amaro Gonzalez C."/>
        </authorList>
    </citation>
    <scope>NUCLEOTIDE SEQUENCE</scope>
</reference>
<name>A0A0E9TH44_ANGAN</name>
<evidence type="ECO:0000313" key="2">
    <source>
        <dbReference type="EMBL" id="JAH52053.1"/>
    </source>
</evidence>
<dbReference type="EMBL" id="GBXM01056524">
    <property type="protein sequence ID" value="JAH52053.1"/>
    <property type="molecule type" value="Transcribed_RNA"/>
</dbReference>
<accession>A0A0E9TH44</accession>
<dbReference type="AlphaFoldDB" id="A0A0E9TH44"/>